<proteinExistence type="predicted"/>
<protein>
    <submittedName>
        <fullName evidence="1">Uncharacterized protein</fullName>
    </submittedName>
</protein>
<dbReference type="EMBL" id="BK015898">
    <property type="protein sequence ID" value="DAD72387.1"/>
    <property type="molecule type" value="Genomic_DNA"/>
</dbReference>
<name>A0A8S5LRB4_9CAUD</name>
<sequence length="202" mass="22967">MFLLTSGINLKLQAMNSGLKKLPIIGLAGFILIGIAFGSKPKATSNEANPASLFWAGLPTPESQGYNITFESEPNQPKSLKDSIKEMANRLGKRIYEYIVETEIIPENQIYQISNSGYQQYEVTRKGVGYSYTVVKFYTDKKLTYQDAIKYAERHPEHCIPIIPTPKEKSELDYYNENLDEYLSDPENEIDFVPEVFDFLAD</sequence>
<accession>A0A8S5LRB4</accession>
<reference evidence="1" key="1">
    <citation type="journal article" date="2021" name="Proc. Natl. Acad. Sci. U.S.A.">
        <title>A Catalog of Tens of Thousands of Viruses from Human Metagenomes Reveals Hidden Associations with Chronic Diseases.</title>
        <authorList>
            <person name="Tisza M.J."/>
            <person name="Buck C.B."/>
        </authorList>
    </citation>
    <scope>NUCLEOTIDE SEQUENCE</scope>
    <source>
        <strain evidence="1">CtfJc17</strain>
    </source>
</reference>
<evidence type="ECO:0000313" key="1">
    <source>
        <dbReference type="EMBL" id="DAD72387.1"/>
    </source>
</evidence>
<organism evidence="1">
    <name type="scientific">Myoviridae sp. ctfJc17</name>
    <dbReference type="NCBI Taxonomy" id="2827612"/>
    <lineage>
        <taxon>Viruses</taxon>
        <taxon>Duplodnaviria</taxon>
        <taxon>Heunggongvirae</taxon>
        <taxon>Uroviricota</taxon>
        <taxon>Caudoviricetes</taxon>
    </lineage>
</organism>